<organism evidence="1 2">
    <name type="scientific">Paracraurococcus lichenis</name>
    <dbReference type="NCBI Taxonomy" id="3064888"/>
    <lineage>
        <taxon>Bacteria</taxon>
        <taxon>Pseudomonadati</taxon>
        <taxon>Pseudomonadota</taxon>
        <taxon>Alphaproteobacteria</taxon>
        <taxon>Acetobacterales</taxon>
        <taxon>Roseomonadaceae</taxon>
        <taxon>Paracraurococcus</taxon>
    </lineage>
</organism>
<sequence>MSLPIEDAGRITIHVVPTASLSEDQWETLYGICLIWFTGYGLDFFREECGKSRHCILMHDDADGPIVGFANLYQQEAVIAGRRVGLFYTGHCFALKEHWGSSALIRGLIALMGREMRGADPDITWYWHYSAIGFRSYRYMPLLFRHFIPQVDHAADPFDRALRDRLGEEIFGDVYEPGSGLIDWNCEGYALSSLASEISDAKLANSTISVIDQLNPRWAEGVEILCQARMSTDNLTRLSSRWIKAEL</sequence>
<name>A0ABT9E966_9PROT</name>
<protein>
    <recommendedName>
        <fullName evidence="3">N-acetyltransferase domain-containing protein</fullName>
    </recommendedName>
</protein>
<comment type="caution">
    <text evidence="1">The sequence shown here is derived from an EMBL/GenBank/DDBJ whole genome shotgun (WGS) entry which is preliminary data.</text>
</comment>
<dbReference type="Proteomes" id="UP001243009">
    <property type="component" value="Unassembled WGS sequence"/>
</dbReference>
<proteinExistence type="predicted"/>
<reference evidence="1 2" key="1">
    <citation type="submission" date="2023-08" db="EMBL/GenBank/DDBJ databases">
        <title>The draft genome sequence of Paracraurococcus sp. LOR1-02.</title>
        <authorList>
            <person name="Kingkaew E."/>
            <person name="Tanasupawat S."/>
        </authorList>
    </citation>
    <scope>NUCLEOTIDE SEQUENCE [LARGE SCALE GENOMIC DNA]</scope>
    <source>
        <strain evidence="1 2">LOR1-02</strain>
    </source>
</reference>
<evidence type="ECO:0008006" key="3">
    <source>
        <dbReference type="Google" id="ProtNLM"/>
    </source>
</evidence>
<evidence type="ECO:0000313" key="1">
    <source>
        <dbReference type="EMBL" id="MDO9712728.1"/>
    </source>
</evidence>
<accession>A0ABT9E966</accession>
<dbReference type="EMBL" id="JAUTWS010000056">
    <property type="protein sequence ID" value="MDO9712728.1"/>
    <property type="molecule type" value="Genomic_DNA"/>
</dbReference>
<keyword evidence="2" id="KW-1185">Reference proteome</keyword>
<dbReference type="RefSeq" id="WP_305107584.1">
    <property type="nucleotide sequence ID" value="NZ_JAUTWS010000056.1"/>
</dbReference>
<gene>
    <name evidence="1" type="ORF">Q7A36_30625</name>
</gene>
<evidence type="ECO:0000313" key="2">
    <source>
        <dbReference type="Proteomes" id="UP001243009"/>
    </source>
</evidence>